<dbReference type="InterPro" id="IPR039421">
    <property type="entry name" value="Type_1_exporter"/>
</dbReference>
<dbReference type="GO" id="GO:0005524">
    <property type="term" value="F:ATP binding"/>
    <property type="evidence" value="ECO:0007669"/>
    <property type="project" value="UniProtKB-KW"/>
</dbReference>
<keyword evidence="7 15" id="KW-0067">ATP-binding</keyword>
<dbReference type="Gene3D" id="1.20.1560.10">
    <property type="entry name" value="ABC transporter type 1, transmembrane domain"/>
    <property type="match status" value="1"/>
</dbReference>
<dbReference type="Pfam" id="PF00005">
    <property type="entry name" value="ABC_tran"/>
    <property type="match status" value="1"/>
</dbReference>
<dbReference type="InterPro" id="IPR003439">
    <property type="entry name" value="ABC_transporter-like_ATP-bd"/>
</dbReference>
<dbReference type="PROSITE" id="PS50929">
    <property type="entry name" value="ABC_TM1F"/>
    <property type="match status" value="1"/>
</dbReference>
<comment type="similarity">
    <text evidence="10">Belongs to the ABC transporter superfamily. Siderophore-Fe(3+) uptake transporter (SIUT) (TC 3.A.1.21) family.</text>
</comment>
<dbReference type="Pfam" id="PF00664">
    <property type="entry name" value="ABC_membrane"/>
    <property type="match status" value="1"/>
</dbReference>
<dbReference type="AlphaFoldDB" id="A0A921MBE4"/>
<feature type="domain" description="ABC transmembrane type-1" evidence="14">
    <location>
        <begin position="19"/>
        <end position="301"/>
    </location>
</feature>
<evidence type="ECO:0000256" key="1">
    <source>
        <dbReference type="ARBA" id="ARBA00004429"/>
    </source>
</evidence>
<sequence length="593" mass="63970">MHDLLRFWPDVRPRVWRYVVSILLALVSTGVGFFVPVLTGAAVDGPIAQKDLRGLALLVAAVAAVGLVEAASQLIRRTITAAMTAEWEVLWRRRLFSHLQRLDVAHHDAWDSGQMLSRATNDLSMLRRFAAFGLPFIVITPFLIAIGAIMLAFIHPVFVVILLVVALPTMVGVAWFSSRYKIASRAAQDVMGEVSTSVEESVQGIRVLLAFGRSPWATARFRAIVDRLRDHEITKVRLEAWLFGAVMVLPQLAMVGFAIVGAWGVVGGWITLGQTVAALTLMMYLRMPIEMFGFLLGDALMSATAAARYWELMDQEPRITDPDHDGRPAVGAAADAADAAPRPAPQPGVLEFDDVVFQHDDADEPLLRGVSLRIEPAETVALVGTTGSGKTALAALVPRLFDVTGGAVRIDGVDVRELALSDLRSRVGVAFEEPILFSASIRENVAMGTQAIEGADTIDEERIREALTIAQAADFVAELPDDLDTEVGEQGLSLSGGQRQRIALARAVAGHPPFLVLDDPLSAVDVETEDRVQQQLRTVLDTTTALIVAHRPSTAALADRVAVMDAGRIIAVGGHEELLATSAVYRDLMGVSA</sequence>
<dbReference type="PROSITE" id="PS50893">
    <property type="entry name" value="ABC_TRANSPORTER_2"/>
    <property type="match status" value="1"/>
</dbReference>
<keyword evidence="4" id="KW-0997">Cell inner membrane</keyword>
<evidence type="ECO:0000256" key="2">
    <source>
        <dbReference type="ARBA" id="ARBA00022448"/>
    </source>
</evidence>
<evidence type="ECO:0000259" key="14">
    <source>
        <dbReference type="PROSITE" id="PS50929"/>
    </source>
</evidence>
<feature type="region of interest" description="Disordered" evidence="11">
    <location>
        <begin position="320"/>
        <end position="343"/>
    </location>
</feature>
<dbReference type="Proteomes" id="UP000784435">
    <property type="component" value="Unassembled WGS sequence"/>
</dbReference>
<reference evidence="15" key="1">
    <citation type="journal article" date="2021" name="PeerJ">
        <title>Extensive microbial diversity within the chicken gut microbiome revealed by metagenomics and culture.</title>
        <authorList>
            <person name="Gilroy R."/>
            <person name="Ravi A."/>
            <person name="Getino M."/>
            <person name="Pursley I."/>
            <person name="Horton D.L."/>
            <person name="Alikhan N.F."/>
            <person name="Baker D."/>
            <person name="Gharbi K."/>
            <person name="Hall N."/>
            <person name="Watson M."/>
            <person name="Adriaenssens E.M."/>
            <person name="Foster-Nyarko E."/>
            <person name="Jarju S."/>
            <person name="Secka A."/>
            <person name="Antonio M."/>
            <person name="Oren A."/>
            <person name="Chaudhuri R.R."/>
            <person name="La Ragione R."/>
            <person name="Hildebrand F."/>
            <person name="Pallen M.J."/>
        </authorList>
    </citation>
    <scope>NUCLEOTIDE SEQUENCE</scope>
    <source>
        <strain evidence="15">ChiGjej5B5-7349</strain>
    </source>
</reference>
<feature type="transmembrane region" description="Helical" evidence="12">
    <location>
        <begin position="157"/>
        <end position="176"/>
    </location>
</feature>
<dbReference type="GO" id="GO:0034040">
    <property type="term" value="F:ATPase-coupled lipid transmembrane transporter activity"/>
    <property type="evidence" value="ECO:0007669"/>
    <property type="project" value="TreeGrafter"/>
</dbReference>
<evidence type="ECO:0000259" key="13">
    <source>
        <dbReference type="PROSITE" id="PS50893"/>
    </source>
</evidence>
<evidence type="ECO:0000256" key="11">
    <source>
        <dbReference type="SAM" id="MobiDB-lite"/>
    </source>
</evidence>
<evidence type="ECO:0000256" key="9">
    <source>
        <dbReference type="ARBA" id="ARBA00023136"/>
    </source>
</evidence>
<keyword evidence="6" id="KW-0547">Nucleotide-binding</keyword>
<evidence type="ECO:0000256" key="8">
    <source>
        <dbReference type="ARBA" id="ARBA00022989"/>
    </source>
</evidence>
<protein>
    <submittedName>
        <fullName evidence="15">ABC transporter ATP-binding protein/permease</fullName>
    </submittedName>
</protein>
<dbReference type="GO" id="GO:0005886">
    <property type="term" value="C:plasma membrane"/>
    <property type="evidence" value="ECO:0007669"/>
    <property type="project" value="UniProtKB-SubCell"/>
</dbReference>
<keyword evidence="3" id="KW-1003">Cell membrane</keyword>
<feature type="domain" description="ABC transporter" evidence="13">
    <location>
        <begin position="350"/>
        <end position="591"/>
    </location>
</feature>
<comment type="subcellular location">
    <subcellularLocation>
        <location evidence="1">Cell inner membrane</location>
        <topology evidence="1">Multi-pass membrane protein</topology>
    </subcellularLocation>
</comment>
<evidence type="ECO:0000256" key="3">
    <source>
        <dbReference type="ARBA" id="ARBA00022475"/>
    </source>
</evidence>
<keyword evidence="8 12" id="KW-1133">Transmembrane helix</keyword>
<proteinExistence type="inferred from homology"/>
<dbReference type="PANTHER" id="PTHR24221:SF654">
    <property type="entry name" value="ATP-BINDING CASSETTE SUB-FAMILY B MEMBER 6"/>
    <property type="match status" value="1"/>
</dbReference>
<feature type="compositionally biased region" description="Low complexity" evidence="11">
    <location>
        <begin position="328"/>
        <end position="341"/>
    </location>
</feature>
<dbReference type="GO" id="GO:0016887">
    <property type="term" value="F:ATP hydrolysis activity"/>
    <property type="evidence" value="ECO:0007669"/>
    <property type="project" value="InterPro"/>
</dbReference>
<comment type="caution">
    <text evidence="15">The sequence shown here is derived from an EMBL/GenBank/DDBJ whole genome shotgun (WGS) entry which is preliminary data.</text>
</comment>
<evidence type="ECO:0000256" key="5">
    <source>
        <dbReference type="ARBA" id="ARBA00022692"/>
    </source>
</evidence>
<dbReference type="PROSITE" id="PS00211">
    <property type="entry name" value="ABC_TRANSPORTER_1"/>
    <property type="match status" value="1"/>
</dbReference>
<dbReference type="CDD" id="cd18543">
    <property type="entry name" value="ABC_6TM_Rv0194_D1_like"/>
    <property type="match status" value="1"/>
</dbReference>
<keyword evidence="9 12" id="KW-0472">Membrane</keyword>
<evidence type="ECO:0000256" key="12">
    <source>
        <dbReference type="SAM" id="Phobius"/>
    </source>
</evidence>
<dbReference type="SUPFAM" id="SSF90123">
    <property type="entry name" value="ABC transporter transmembrane region"/>
    <property type="match status" value="1"/>
</dbReference>
<evidence type="ECO:0000256" key="6">
    <source>
        <dbReference type="ARBA" id="ARBA00022741"/>
    </source>
</evidence>
<evidence type="ECO:0000256" key="10">
    <source>
        <dbReference type="ARBA" id="ARBA00023455"/>
    </source>
</evidence>
<evidence type="ECO:0000313" key="16">
    <source>
        <dbReference type="Proteomes" id="UP000784435"/>
    </source>
</evidence>
<feature type="transmembrane region" description="Helical" evidence="12">
    <location>
        <begin position="15"/>
        <end position="35"/>
    </location>
</feature>
<feature type="transmembrane region" description="Helical" evidence="12">
    <location>
        <begin position="55"/>
        <end position="75"/>
    </location>
</feature>
<dbReference type="InterPro" id="IPR036640">
    <property type="entry name" value="ABC1_TM_sf"/>
</dbReference>
<accession>A0A921MBE4</accession>
<dbReference type="SMART" id="SM00382">
    <property type="entry name" value="AAA"/>
    <property type="match status" value="1"/>
</dbReference>
<evidence type="ECO:0000256" key="4">
    <source>
        <dbReference type="ARBA" id="ARBA00022519"/>
    </source>
</evidence>
<feature type="transmembrane region" description="Helical" evidence="12">
    <location>
        <begin position="129"/>
        <end position="151"/>
    </location>
</feature>
<dbReference type="SUPFAM" id="SSF52540">
    <property type="entry name" value="P-loop containing nucleoside triphosphate hydrolases"/>
    <property type="match status" value="1"/>
</dbReference>
<dbReference type="FunFam" id="3.40.50.300:FF:000221">
    <property type="entry name" value="Multidrug ABC transporter ATP-binding protein"/>
    <property type="match status" value="1"/>
</dbReference>
<evidence type="ECO:0000313" key="15">
    <source>
        <dbReference type="EMBL" id="HJG79170.1"/>
    </source>
</evidence>
<dbReference type="InterPro" id="IPR027417">
    <property type="entry name" value="P-loop_NTPase"/>
</dbReference>
<keyword evidence="2" id="KW-0813">Transport</keyword>
<feature type="transmembrane region" description="Helical" evidence="12">
    <location>
        <begin position="266"/>
        <end position="285"/>
    </location>
</feature>
<evidence type="ECO:0000256" key="7">
    <source>
        <dbReference type="ARBA" id="ARBA00022840"/>
    </source>
</evidence>
<dbReference type="InterPro" id="IPR011527">
    <property type="entry name" value="ABC1_TM_dom"/>
</dbReference>
<gene>
    <name evidence="15" type="ORF">K8V08_02025</name>
</gene>
<dbReference type="InterPro" id="IPR003593">
    <property type="entry name" value="AAA+_ATPase"/>
</dbReference>
<reference evidence="15" key="2">
    <citation type="submission" date="2021-09" db="EMBL/GenBank/DDBJ databases">
        <authorList>
            <person name="Gilroy R."/>
        </authorList>
    </citation>
    <scope>NUCLEOTIDE SEQUENCE</scope>
    <source>
        <strain evidence="15">ChiGjej5B5-7349</strain>
    </source>
</reference>
<organism evidence="15 16">
    <name type="scientific">Brevibacterium senegalense</name>
    <dbReference type="NCBI Taxonomy" id="1033736"/>
    <lineage>
        <taxon>Bacteria</taxon>
        <taxon>Bacillati</taxon>
        <taxon>Actinomycetota</taxon>
        <taxon>Actinomycetes</taxon>
        <taxon>Micrococcales</taxon>
        <taxon>Brevibacteriaceae</taxon>
        <taxon>Brevibacterium</taxon>
    </lineage>
</organism>
<dbReference type="GO" id="GO:0140359">
    <property type="term" value="F:ABC-type transporter activity"/>
    <property type="evidence" value="ECO:0007669"/>
    <property type="project" value="InterPro"/>
</dbReference>
<name>A0A921MBE4_9MICO</name>
<dbReference type="PANTHER" id="PTHR24221">
    <property type="entry name" value="ATP-BINDING CASSETTE SUB-FAMILY B"/>
    <property type="match status" value="1"/>
</dbReference>
<dbReference type="EMBL" id="DYUK01000044">
    <property type="protein sequence ID" value="HJG79170.1"/>
    <property type="molecule type" value="Genomic_DNA"/>
</dbReference>
<dbReference type="Gene3D" id="3.40.50.300">
    <property type="entry name" value="P-loop containing nucleotide triphosphate hydrolases"/>
    <property type="match status" value="1"/>
</dbReference>
<dbReference type="InterPro" id="IPR017871">
    <property type="entry name" value="ABC_transporter-like_CS"/>
</dbReference>
<keyword evidence="5 12" id="KW-0812">Transmembrane</keyword>